<evidence type="ECO:0000313" key="1">
    <source>
        <dbReference type="EMBL" id="MBT9144367.1"/>
    </source>
</evidence>
<dbReference type="Gene3D" id="3.40.50.880">
    <property type="match status" value="1"/>
</dbReference>
<name>A0A9E2BGA0_PSYF1</name>
<proteinExistence type="predicted"/>
<accession>A0A9E2BGA0</accession>
<sequence>MSKFIAITGSSYEKISPYIEALKRVKNNFELLTFFPEQKVEENVSIQGLLLTGGGDVEEGTHYEEGCGEVEGVIKARDELEFSLLRIAYSRNLPILGICRGHQMINVFLGGKLFKDLPCRGYQVHNGGVMHEVTLNTDSYFGKKYDLETFIVNSYHHQGVSRLAPGLFPWAHSTDYVLEAFESRNAQIIGVQWHPERIMEETLSQMIFEDFLKKVSGVGNS</sequence>
<dbReference type="GO" id="GO:0016757">
    <property type="term" value="F:glycosyltransferase activity"/>
    <property type="evidence" value="ECO:0007669"/>
    <property type="project" value="UniProtKB-KW"/>
</dbReference>
<dbReference type="Proteomes" id="UP000811545">
    <property type="component" value="Unassembled WGS sequence"/>
</dbReference>
<dbReference type="PROSITE" id="PS51273">
    <property type="entry name" value="GATASE_TYPE_1"/>
    <property type="match status" value="1"/>
</dbReference>
<keyword evidence="1" id="KW-0808">Transferase</keyword>
<dbReference type="GO" id="GO:0033969">
    <property type="term" value="F:gamma-glutamyl-gamma-aminobutyrate hydrolase activity"/>
    <property type="evidence" value="ECO:0007669"/>
    <property type="project" value="TreeGrafter"/>
</dbReference>
<dbReference type="InterPro" id="IPR029062">
    <property type="entry name" value="Class_I_gatase-like"/>
</dbReference>
<dbReference type="EMBL" id="QLTW01000005">
    <property type="protein sequence ID" value="MBT9144367.1"/>
    <property type="molecule type" value="Genomic_DNA"/>
</dbReference>
<gene>
    <name evidence="1" type="ORF">DDT42_00206</name>
</gene>
<dbReference type="AlphaFoldDB" id="A0A9E2BGA0"/>
<dbReference type="InterPro" id="IPR044668">
    <property type="entry name" value="PuuD-like"/>
</dbReference>
<protein>
    <submittedName>
        <fullName evidence="1">Glutamine amidotransferase</fullName>
        <ecNumber evidence="1">2.4.2.-</ecNumber>
    </submittedName>
</protein>
<dbReference type="InterPro" id="IPR011697">
    <property type="entry name" value="Peptidase_C26"/>
</dbReference>
<comment type="caution">
    <text evidence="1">The sequence shown here is derived from an EMBL/GenBank/DDBJ whole genome shotgun (WGS) entry which is preliminary data.</text>
</comment>
<dbReference type="Pfam" id="PF07722">
    <property type="entry name" value="Peptidase_C26"/>
    <property type="match status" value="1"/>
</dbReference>
<dbReference type="PRINTS" id="PR00097">
    <property type="entry name" value="ANTSNTHASEII"/>
</dbReference>
<dbReference type="SUPFAM" id="SSF52317">
    <property type="entry name" value="Class I glutamine amidotransferase-like"/>
    <property type="match status" value="1"/>
</dbReference>
<dbReference type="GO" id="GO:0005829">
    <property type="term" value="C:cytosol"/>
    <property type="evidence" value="ECO:0007669"/>
    <property type="project" value="TreeGrafter"/>
</dbReference>
<keyword evidence="1" id="KW-0328">Glycosyltransferase</keyword>
<dbReference type="EC" id="2.4.2.-" evidence="1"/>
<keyword evidence="1" id="KW-0315">Glutamine amidotransferase</keyword>
<dbReference type="GO" id="GO:0006598">
    <property type="term" value="P:polyamine catabolic process"/>
    <property type="evidence" value="ECO:0007669"/>
    <property type="project" value="TreeGrafter"/>
</dbReference>
<dbReference type="CDD" id="cd01745">
    <property type="entry name" value="GATase1_2"/>
    <property type="match status" value="1"/>
</dbReference>
<dbReference type="PANTHER" id="PTHR43235">
    <property type="entry name" value="GLUTAMINE AMIDOTRANSFERASE PB2B2.05-RELATED"/>
    <property type="match status" value="1"/>
</dbReference>
<dbReference type="PANTHER" id="PTHR43235:SF1">
    <property type="entry name" value="GLUTAMINE AMIDOTRANSFERASE PB2B2.05-RELATED"/>
    <property type="match status" value="1"/>
</dbReference>
<evidence type="ECO:0000313" key="2">
    <source>
        <dbReference type="Proteomes" id="UP000811545"/>
    </source>
</evidence>
<organism evidence="1 2">
    <name type="scientific">Psychracetigena formicireducens</name>
    <dbReference type="NCBI Taxonomy" id="2986056"/>
    <lineage>
        <taxon>Bacteria</taxon>
        <taxon>Bacillati</taxon>
        <taxon>Candidatus Lithacetigenota</taxon>
        <taxon>Candidatus Psychracetigena</taxon>
    </lineage>
</organism>
<reference evidence="1 2" key="1">
    <citation type="journal article" date="2021" name="bioRxiv">
        <title>Unique metabolic strategies in Hadean analogues reveal hints for primordial physiology.</title>
        <authorList>
            <person name="Nobu M.K."/>
            <person name="Nakai R."/>
            <person name="Tamazawa S."/>
            <person name="Mori H."/>
            <person name="Toyoda A."/>
            <person name="Ijiri A."/>
            <person name="Suzuki S."/>
            <person name="Kurokawa K."/>
            <person name="Kamagata Y."/>
            <person name="Tamaki H."/>
        </authorList>
    </citation>
    <scope>NUCLEOTIDE SEQUENCE [LARGE SCALE GENOMIC DNA]</scope>
    <source>
        <strain evidence="1">BS525</strain>
    </source>
</reference>